<feature type="compositionally biased region" description="Acidic residues" evidence="1">
    <location>
        <begin position="165"/>
        <end position="222"/>
    </location>
</feature>
<feature type="region of interest" description="Disordered" evidence="1">
    <location>
        <begin position="139"/>
        <end position="274"/>
    </location>
</feature>
<protein>
    <submittedName>
        <fullName evidence="2">Uncharacterized protein</fullName>
    </submittedName>
</protein>
<proteinExistence type="predicted"/>
<dbReference type="EMBL" id="AP019298">
    <property type="protein sequence ID" value="BBG97481.1"/>
    <property type="molecule type" value="Genomic_DNA"/>
</dbReference>
<feature type="region of interest" description="Disordered" evidence="1">
    <location>
        <begin position="1"/>
        <end position="49"/>
    </location>
</feature>
<reference evidence="2" key="1">
    <citation type="journal article" date="2019" name="Science">
        <title>Mutation of a bHLH transcription factor allowed almond domestication.</title>
        <authorList>
            <person name="Sanchez-Perez R."/>
            <person name="Pavan S."/>
            <person name="Mazzeo R."/>
            <person name="Moldovan C."/>
            <person name="Aiese Cigliano R."/>
            <person name="Del Cueto J."/>
            <person name="Ricciardi F."/>
            <person name="Lotti C."/>
            <person name="Ricciardi L."/>
            <person name="Dicenta F."/>
            <person name="Lopez-Marques R.L."/>
            <person name="Lindberg Moller B."/>
        </authorList>
    </citation>
    <scope>NUCLEOTIDE SEQUENCE</scope>
</reference>
<feature type="compositionally biased region" description="Polar residues" evidence="1">
    <location>
        <begin position="1"/>
        <end position="12"/>
    </location>
</feature>
<feature type="compositionally biased region" description="Low complexity" evidence="1">
    <location>
        <begin position="260"/>
        <end position="272"/>
    </location>
</feature>
<dbReference type="PANTHER" id="PTHR34403">
    <property type="entry name" value="TOL-PAL SYSTEM PROTEIN TOLA"/>
    <property type="match status" value="1"/>
</dbReference>
<dbReference type="PANTHER" id="PTHR34403:SF14">
    <property type="entry name" value="OS05G0225800 PROTEIN"/>
    <property type="match status" value="1"/>
</dbReference>
<gene>
    <name evidence="2" type="ORF">Prudu_006624</name>
</gene>
<organism evidence="2">
    <name type="scientific">Prunus dulcis</name>
    <name type="common">Almond</name>
    <name type="synonym">Amygdalus dulcis</name>
    <dbReference type="NCBI Taxonomy" id="3755"/>
    <lineage>
        <taxon>Eukaryota</taxon>
        <taxon>Viridiplantae</taxon>
        <taxon>Streptophyta</taxon>
        <taxon>Embryophyta</taxon>
        <taxon>Tracheophyta</taxon>
        <taxon>Spermatophyta</taxon>
        <taxon>Magnoliopsida</taxon>
        <taxon>eudicotyledons</taxon>
        <taxon>Gunneridae</taxon>
        <taxon>Pentapetalae</taxon>
        <taxon>rosids</taxon>
        <taxon>fabids</taxon>
        <taxon>Rosales</taxon>
        <taxon>Rosaceae</taxon>
        <taxon>Amygdaloideae</taxon>
        <taxon>Amygdaleae</taxon>
        <taxon>Prunus</taxon>
    </lineage>
</organism>
<evidence type="ECO:0000313" key="2">
    <source>
        <dbReference type="EMBL" id="BBG97481.1"/>
    </source>
</evidence>
<evidence type="ECO:0000256" key="1">
    <source>
        <dbReference type="SAM" id="MobiDB-lite"/>
    </source>
</evidence>
<dbReference type="InterPro" id="IPR050972">
    <property type="entry name" value="SDr-like"/>
</dbReference>
<dbReference type="AlphaFoldDB" id="A0A4Y1R056"/>
<name>A0A4Y1R056_PRUDU</name>
<feature type="compositionally biased region" description="Acidic residues" evidence="1">
    <location>
        <begin position="229"/>
        <end position="259"/>
    </location>
</feature>
<accession>A0A4Y1R056</accession>
<sequence>MNEAQSPISETSSGDKQELPLSNFQKPNLLLQKEKKRRHSAVEDVAEEEGTRVETHNSILSLVDTNVAYFLTPTTPSLQGDRRIEEKLCLSELAKVYMEEFIVAIVSTAVLMGFRCSALPIAVLIGVMGVDDFSTLMECPDGSAPTDADFDPEPDPESGSSFDNPDPDPDYDDDDPDPDSEDDPDPDPDYDDDDLDLDSEDDPDPDPDSEDDPDLDFEDDPDPDSKDDPDSEDDPVPDPDSEDDPDPEFVSDSDPDPNFDSDSGLDSGSDSDPNSYSTCILCMFRCTDYDFSTNDHDKWTRLCIL</sequence>